<sequence>MMAQSGLYEIIPSKFIVINANNDVENRFNNIVTSEDNDAYHTIIRSKMYEQFTPSDTNGVISTDPQQFFFGTIISSGDINMLSHDFKDGIMYNEIYVHVNGEDAIKRTVMLAEQNVKEPCFEVKHFESEDANKNIVTSDSDKTISFNAVLVLYNVWNKVDKTLKYADVPMGIYRLSTPQTLYVSKESNFGSGTSWATRISLASPFTGGSVQTEDQSTTYNTMTSVISKLGECINEVQNIVSERVNNLEEIKSKLAEFKNHRHVNVPYMVGDSWYVNGRYIKKDKS</sequence>
<dbReference type="EMBL" id="BK032819">
    <property type="protein sequence ID" value="DAF62067.1"/>
    <property type="molecule type" value="Genomic_DNA"/>
</dbReference>
<reference evidence="1" key="1">
    <citation type="journal article" date="2021" name="Proc. Natl. Acad. Sci. U.S.A.">
        <title>A Catalog of Tens of Thousands of Viruses from Human Metagenomes Reveals Hidden Associations with Chronic Diseases.</title>
        <authorList>
            <person name="Tisza M.J."/>
            <person name="Buck C.B."/>
        </authorList>
    </citation>
    <scope>NUCLEOTIDE SEQUENCE</scope>
    <source>
        <strain evidence="1">CtL4h4</strain>
    </source>
</reference>
<evidence type="ECO:0000313" key="1">
    <source>
        <dbReference type="EMBL" id="DAF62067.1"/>
    </source>
</evidence>
<protein>
    <submittedName>
        <fullName evidence="1">Uncharacterized protein</fullName>
    </submittedName>
</protein>
<accession>A0A8S5TGB3</accession>
<proteinExistence type="predicted"/>
<name>A0A8S5TGB3_9VIRU</name>
<organism evidence="1">
    <name type="scientific">Phage sp. ctL4h4</name>
    <dbReference type="NCBI Taxonomy" id="2828005"/>
    <lineage>
        <taxon>Viruses</taxon>
    </lineage>
</organism>